<reference evidence="2 3" key="1">
    <citation type="submission" date="2020-10" db="EMBL/GenBank/DDBJ databases">
        <title>Connecting structure to function with the recovery of over 1000 high-quality activated sludge metagenome-assembled genomes encoding full-length rRNA genes using long-read sequencing.</title>
        <authorList>
            <person name="Singleton C.M."/>
            <person name="Petriglieri F."/>
            <person name="Kristensen J.M."/>
            <person name="Kirkegaard R.H."/>
            <person name="Michaelsen T.Y."/>
            <person name="Andersen M.H."/>
            <person name="Karst S.M."/>
            <person name="Dueholm M.S."/>
            <person name="Nielsen P.H."/>
            <person name="Albertsen M."/>
        </authorList>
    </citation>
    <scope>NUCLEOTIDE SEQUENCE [LARGE SCALE GENOMIC DNA]</scope>
    <source>
        <strain evidence="2">Ribe_18-Q3-R11-54_BAT3C.373</strain>
    </source>
</reference>
<comment type="caution">
    <text evidence="2">The sequence shown here is derived from an EMBL/GenBank/DDBJ whole genome shotgun (WGS) entry which is preliminary data.</text>
</comment>
<sequence length="164" mass="18546">MIILNQRQIQQKIKRMAIEIFEAHADESTIVLAGINSKGLVLAHLIAQEIEQLSSLKATICNLSINPAEPLKHPISLSLEHKLLKNKVMILVDDVLNTGRTMFFGFKPIMDVIPKKVEICVLIERMHKSFPIRADYVGMKLATNIKQNIEVYFDQSVALEVQLT</sequence>
<dbReference type="InterPro" id="IPR000836">
    <property type="entry name" value="PRTase_dom"/>
</dbReference>
<dbReference type="EMBL" id="JADKFW010000018">
    <property type="protein sequence ID" value="MBK9719314.1"/>
    <property type="molecule type" value="Genomic_DNA"/>
</dbReference>
<dbReference type="AlphaFoldDB" id="A0A9D7SDR5"/>
<keyword evidence="2" id="KW-0328">Glycosyltransferase</keyword>
<feature type="domain" description="Phosphoribosyltransferase" evidence="1">
    <location>
        <begin position="3"/>
        <end position="153"/>
    </location>
</feature>
<evidence type="ECO:0000313" key="3">
    <source>
        <dbReference type="Proteomes" id="UP000808349"/>
    </source>
</evidence>
<protein>
    <submittedName>
        <fullName evidence="2">Phosphoribosyltransferase</fullName>
    </submittedName>
</protein>
<dbReference type="CDD" id="cd06223">
    <property type="entry name" value="PRTases_typeI"/>
    <property type="match status" value="1"/>
</dbReference>
<dbReference type="Pfam" id="PF00156">
    <property type="entry name" value="Pribosyltran"/>
    <property type="match status" value="1"/>
</dbReference>
<gene>
    <name evidence="2" type="ORF">IPO85_17725</name>
</gene>
<dbReference type="PANTHER" id="PTHR11608">
    <property type="entry name" value="BIFUNCTIONAL PROTEIN PYRR"/>
    <property type="match status" value="1"/>
</dbReference>
<evidence type="ECO:0000259" key="1">
    <source>
        <dbReference type="Pfam" id="PF00156"/>
    </source>
</evidence>
<accession>A0A9D7SDR5</accession>
<dbReference type="Gene3D" id="3.40.50.2020">
    <property type="match status" value="1"/>
</dbReference>
<name>A0A9D7SDR5_9BACT</name>
<dbReference type="Proteomes" id="UP000808349">
    <property type="component" value="Unassembled WGS sequence"/>
</dbReference>
<proteinExistence type="predicted"/>
<dbReference type="InterPro" id="IPR029057">
    <property type="entry name" value="PRTase-like"/>
</dbReference>
<evidence type="ECO:0000313" key="2">
    <source>
        <dbReference type="EMBL" id="MBK9719314.1"/>
    </source>
</evidence>
<dbReference type="PANTHER" id="PTHR11608:SF0">
    <property type="entry name" value="BIFUNCTIONAL PROTEIN PYRR"/>
    <property type="match status" value="1"/>
</dbReference>
<keyword evidence="2" id="KW-0808">Transferase</keyword>
<dbReference type="InterPro" id="IPR050137">
    <property type="entry name" value="PyrR_bifunctional"/>
</dbReference>
<organism evidence="2 3">
    <name type="scientific">Candidatus Defluviibacterium haderslevense</name>
    <dbReference type="NCBI Taxonomy" id="2981993"/>
    <lineage>
        <taxon>Bacteria</taxon>
        <taxon>Pseudomonadati</taxon>
        <taxon>Bacteroidota</taxon>
        <taxon>Saprospiria</taxon>
        <taxon>Saprospirales</taxon>
        <taxon>Saprospiraceae</taxon>
        <taxon>Candidatus Defluviibacterium</taxon>
    </lineage>
</organism>
<dbReference type="SUPFAM" id="SSF53271">
    <property type="entry name" value="PRTase-like"/>
    <property type="match status" value="1"/>
</dbReference>
<dbReference type="GO" id="GO:0016757">
    <property type="term" value="F:glycosyltransferase activity"/>
    <property type="evidence" value="ECO:0007669"/>
    <property type="project" value="UniProtKB-KW"/>
</dbReference>